<evidence type="ECO:0000313" key="2">
    <source>
        <dbReference type="Proteomes" id="UP000290567"/>
    </source>
</evidence>
<reference evidence="2" key="1">
    <citation type="submission" date="2019-02" db="EMBL/GenBank/DDBJ databases">
        <title>Draft genome sequence of Enterococcus sp. Gos25-1.</title>
        <authorList>
            <person name="Tanaka N."/>
            <person name="Shiwa Y."/>
            <person name="Fujita N."/>
        </authorList>
    </citation>
    <scope>NUCLEOTIDE SEQUENCE [LARGE SCALE GENOMIC DNA]</scope>
    <source>
        <strain evidence="2">Gos25-1</strain>
    </source>
</reference>
<sequence>MMEDFIRLNLGDKYANFYKETTADERTQIDLNFISILATGQSKQPVSVEKETIIKDG</sequence>
<organism evidence="1 2">
    <name type="scientific">Enterococcus florum</name>
    <dbReference type="NCBI Taxonomy" id="2480627"/>
    <lineage>
        <taxon>Bacteria</taxon>
        <taxon>Bacillati</taxon>
        <taxon>Bacillota</taxon>
        <taxon>Bacilli</taxon>
        <taxon>Lactobacillales</taxon>
        <taxon>Enterococcaceae</taxon>
        <taxon>Enterococcus</taxon>
    </lineage>
</organism>
<gene>
    <name evidence="1" type="ORF">NRIC_37980</name>
</gene>
<comment type="caution">
    <text evidence="1">The sequence shown here is derived from an EMBL/GenBank/DDBJ whole genome shotgun (WGS) entry which is preliminary data.</text>
</comment>
<dbReference type="Proteomes" id="UP000290567">
    <property type="component" value="Unassembled WGS sequence"/>
</dbReference>
<protein>
    <submittedName>
        <fullName evidence="1">Uncharacterized protein</fullName>
    </submittedName>
</protein>
<dbReference type="AlphaFoldDB" id="A0A4P5PCF0"/>
<name>A0A4P5PCF0_9ENTE</name>
<dbReference type="EMBL" id="BJCC01000050">
    <property type="protein sequence ID" value="GCF95907.1"/>
    <property type="molecule type" value="Genomic_DNA"/>
</dbReference>
<accession>A0A4P5PCF0</accession>
<proteinExistence type="predicted"/>
<keyword evidence="2" id="KW-1185">Reference proteome</keyword>
<evidence type="ECO:0000313" key="1">
    <source>
        <dbReference type="EMBL" id="GCF95907.1"/>
    </source>
</evidence>